<protein>
    <recommendedName>
        <fullName evidence="5">ABC transporter substrate-binding protein</fullName>
    </recommendedName>
</protein>
<name>A0A1Y1S374_9SPIO</name>
<gene>
    <name evidence="3" type="ORF">B4O97_01295</name>
</gene>
<dbReference type="Gene3D" id="3.40.190.10">
    <property type="entry name" value="Periplasmic binding protein-like II"/>
    <property type="match status" value="1"/>
</dbReference>
<evidence type="ECO:0008006" key="5">
    <source>
        <dbReference type="Google" id="ProtNLM"/>
    </source>
</evidence>
<dbReference type="EMBL" id="MWQY01000001">
    <property type="protein sequence ID" value="ORC38421.1"/>
    <property type="molecule type" value="Genomic_DNA"/>
</dbReference>
<dbReference type="RefSeq" id="WP_083047531.1">
    <property type="nucleotide sequence ID" value="NZ_CAXXQO010000003.1"/>
</dbReference>
<dbReference type="AlphaFoldDB" id="A0A1Y1S374"/>
<dbReference type="Gene3D" id="3.40.190.150">
    <property type="entry name" value="Bordetella uptake gene, domain 1"/>
    <property type="match status" value="1"/>
</dbReference>
<dbReference type="PANTHER" id="PTHR42928:SF5">
    <property type="entry name" value="BLR1237 PROTEIN"/>
    <property type="match status" value="1"/>
</dbReference>
<comment type="similarity">
    <text evidence="1">Belongs to the UPF0065 (bug) family.</text>
</comment>
<dbReference type="Proteomes" id="UP000192343">
    <property type="component" value="Unassembled WGS sequence"/>
</dbReference>
<dbReference type="Pfam" id="PF03401">
    <property type="entry name" value="TctC"/>
    <property type="match status" value="1"/>
</dbReference>
<keyword evidence="2" id="KW-0732">Signal</keyword>
<reference evidence="3 4" key="1">
    <citation type="submission" date="2017-03" db="EMBL/GenBank/DDBJ databases">
        <title>Draft Genome sequence of Marispirochaeta sp. strain JC444.</title>
        <authorList>
            <person name="Shivani Y."/>
            <person name="Subhash Y."/>
            <person name="Sasikala C."/>
            <person name="Ramana C."/>
        </authorList>
    </citation>
    <scope>NUCLEOTIDE SEQUENCE [LARGE SCALE GENOMIC DNA]</scope>
    <source>
        <strain evidence="3 4">JC444</strain>
    </source>
</reference>
<dbReference type="STRING" id="1963862.B4O97_01295"/>
<organism evidence="3 4">
    <name type="scientific">Marispirochaeta aestuarii</name>
    <dbReference type="NCBI Taxonomy" id="1963862"/>
    <lineage>
        <taxon>Bacteria</taxon>
        <taxon>Pseudomonadati</taxon>
        <taxon>Spirochaetota</taxon>
        <taxon>Spirochaetia</taxon>
        <taxon>Spirochaetales</taxon>
        <taxon>Spirochaetaceae</taxon>
        <taxon>Marispirochaeta</taxon>
    </lineage>
</organism>
<proteinExistence type="inferred from homology"/>
<evidence type="ECO:0000256" key="2">
    <source>
        <dbReference type="SAM" id="SignalP"/>
    </source>
</evidence>
<sequence length="377" mass="41215">MKKRIFIGLVGALLVLALAMPVFAEGAKEGGDAAPEWPTRPITVMLGWSAGGTSDTTARAVAQEMSEYLGVEIKITNMEGANGGIAYQNVYQAESDGYRWFGGAQVQATYPITRQAKVGWEEFYPFPAGMGATTIYVRTDSGYDDITDLVDAIKSGNKVVKYGSTSRGGNGSIFGEVFAQAAGIADKVQEVPYNGGREAGRYLLSGDVEYISVSLGDVSDWAEEGRIKPVLNLYDKDYVWRGVTFPTVNKYYPELEVYMSINPYWGIAVKRDTPEAVIEKMAEAFVYAVKQDRFKAALESRGIIVNPKMGDAADEAAAIVGAGRGWAQYDYGIVDVSPETLGIPRVTEWEWPYNETSANIRPWPAKAEELYESELAD</sequence>
<dbReference type="CDD" id="cd07012">
    <property type="entry name" value="PBP2_Bug_TTT"/>
    <property type="match status" value="1"/>
</dbReference>
<feature type="chain" id="PRO_5011007282" description="ABC transporter substrate-binding protein" evidence="2">
    <location>
        <begin position="25"/>
        <end position="377"/>
    </location>
</feature>
<dbReference type="PANTHER" id="PTHR42928">
    <property type="entry name" value="TRICARBOXYLATE-BINDING PROTEIN"/>
    <property type="match status" value="1"/>
</dbReference>
<dbReference type="OrthoDB" id="369538at2"/>
<dbReference type="InterPro" id="IPR042100">
    <property type="entry name" value="Bug_dom1"/>
</dbReference>
<evidence type="ECO:0000313" key="3">
    <source>
        <dbReference type="EMBL" id="ORC38421.1"/>
    </source>
</evidence>
<dbReference type="InterPro" id="IPR005064">
    <property type="entry name" value="BUG"/>
</dbReference>
<evidence type="ECO:0000313" key="4">
    <source>
        <dbReference type="Proteomes" id="UP000192343"/>
    </source>
</evidence>
<feature type="signal peptide" evidence="2">
    <location>
        <begin position="1"/>
        <end position="24"/>
    </location>
</feature>
<evidence type="ECO:0000256" key="1">
    <source>
        <dbReference type="ARBA" id="ARBA00006987"/>
    </source>
</evidence>
<dbReference type="SUPFAM" id="SSF53850">
    <property type="entry name" value="Periplasmic binding protein-like II"/>
    <property type="match status" value="1"/>
</dbReference>
<comment type="caution">
    <text evidence="3">The sequence shown here is derived from an EMBL/GenBank/DDBJ whole genome shotgun (WGS) entry which is preliminary data.</text>
</comment>
<keyword evidence="4" id="KW-1185">Reference proteome</keyword>
<accession>A0A1Y1S374</accession>